<evidence type="ECO:0000313" key="2">
    <source>
        <dbReference type="EMBL" id="KAJ8897143.1"/>
    </source>
</evidence>
<dbReference type="PANTHER" id="PTHR10443:SF46">
    <property type="entry name" value="DIPEPTIDASE"/>
    <property type="match status" value="1"/>
</dbReference>
<dbReference type="SUPFAM" id="SSF51556">
    <property type="entry name" value="Metallo-dependent hydrolases"/>
    <property type="match status" value="1"/>
</dbReference>
<reference evidence="2 3" key="1">
    <citation type="submission" date="2023-02" db="EMBL/GenBank/DDBJ databases">
        <title>LHISI_Scaffold_Assembly.</title>
        <authorList>
            <person name="Stuart O.P."/>
            <person name="Cleave R."/>
            <person name="Magrath M.J.L."/>
            <person name="Mikheyev A.S."/>
        </authorList>
    </citation>
    <scope>NUCLEOTIDE SEQUENCE [LARGE SCALE GENOMIC DNA]</scope>
    <source>
        <strain evidence="2">Daus_M_001</strain>
        <tissue evidence="2">Leg muscle</tissue>
    </source>
</reference>
<comment type="similarity">
    <text evidence="1">Belongs to the metallo-dependent hydrolases superfamily. Peptidase M19 family.</text>
</comment>
<dbReference type="InterPro" id="IPR032466">
    <property type="entry name" value="Metal_Hydrolase"/>
</dbReference>
<comment type="subcellular location">
    <subcellularLocation>
        <location evidence="1">Membrane</location>
        <topology evidence="1">Lipid-anchor</topology>
        <topology evidence="1">GPI-anchor</topology>
    </subcellularLocation>
</comment>
<dbReference type="PANTHER" id="PTHR10443">
    <property type="entry name" value="MICROSOMAL DIPEPTIDASE"/>
    <property type="match status" value="1"/>
</dbReference>
<keyword evidence="3" id="KW-1185">Reference proteome</keyword>
<keyword evidence="1" id="KW-0862">Zinc</keyword>
<keyword evidence="1" id="KW-0482">Metalloprotease</keyword>
<gene>
    <name evidence="2" type="ORF">PR048_002489</name>
</gene>
<keyword evidence="1" id="KW-0479">Metal-binding</keyword>
<dbReference type="EMBL" id="JARBHB010000001">
    <property type="protein sequence ID" value="KAJ8897143.1"/>
    <property type="molecule type" value="Genomic_DNA"/>
</dbReference>
<organism evidence="2 3">
    <name type="scientific">Dryococelus australis</name>
    <dbReference type="NCBI Taxonomy" id="614101"/>
    <lineage>
        <taxon>Eukaryota</taxon>
        <taxon>Metazoa</taxon>
        <taxon>Ecdysozoa</taxon>
        <taxon>Arthropoda</taxon>
        <taxon>Hexapoda</taxon>
        <taxon>Insecta</taxon>
        <taxon>Pterygota</taxon>
        <taxon>Neoptera</taxon>
        <taxon>Polyneoptera</taxon>
        <taxon>Phasmatodea</taxon>
        <taxon>Verophasmatodea</taxon>
        <taxon>Anareolatae</taxon>
        <taxon>Phasmatidae</taxon>
        <taxon>Eurycanthinae</taxon>
        <taxon>Dryococelus</taxon>
    </lineage>
</organism>
<dbReference type="PROSITE" id="PS51365">
    <property type="entry name" value="RENAL_DIPEPTIDASE_2"/>
    <property type="match status" value="1"/>
</dbReference>
<dbReference type="EC" id="3.4.13.19" evidence="1"/>
<keyword evidence="1" id="KW-1015">Disulfide bond</keyword>
<comment type="caution">
    <text evidence="2">The sequence shown here is derived from an EMBL/GenBank/DDBJ whole genome shotgun (WGS) entry which is preliminary data.</text>
</comment>
<name>A0ABQ9IMR6_9NEOP</name>
<dbReference type="Gene3D" id="3.20.20.140">
    <property type="entry name" value="Metal-dependent hydrolases"/>
    <property type="match status" value="1"/>
</dbReference>
<dbReference type="Pfam" id="PF01244">
    <property type="entry name" value="Peptidase_M19"/>
    <property type="match status" value="1"/>
</dbReference>
<dbReference type="Proteomes" id="UP001159363">
    <property type="component" value="Chromosome 1"/>
</dbReference>
<keyword evidence="1" id="KW-0224">Dipeptidase</keyword>
<protein>
    <recommendedName>
        <fullName evidence="1">Dipeptidase</fullName>
        <ecNumber evidence="1">3.4.13.19</ecNumber>
    </recommendedName>
</protein>
<comment type="cofactor">
    <cofactor evidence="1">
        <name>Zn(2+)</name>
        <dbReference type="ChEBI" id="CHEBI:29105"/>
    </cofactor>
</comment>
<sequence>MAAGILAPNIETGSGRKLEILRGKGKSKIAVGHPLVHARTPLALLINSQQMFHPGVTARLDGIVEMYRPAEKKKTATIWVELVDRWHNVFQQHGPITLPVIVPSDNNGPTNPLAEIPHHTISSGRLTACSTYHNFGIFIGPILTVIAADCSIQLRVTSLDQTIMSASNRGLMMVAFYPYFVSCSESATLLDVVAHINHIRDVAGVDHVGIGAGYDGINITPLGLEDVSRYPFLLAELLGSGKWTESDLHKLIGRNLIRVFQEVEQLALVVFCASTKLAASYRSLFSPLCVTSPNVLFLSDAGSKSVSSGKHARTVRLLPSQQGDPGSIPGRVTPGFSQIGIIPDDAAGRRLFYEISHYPRSCNPVLLRNHFTIIRYQDLDIKISTNLSFLSGAARPPMTTLISGEPVKWHCDSSLLVCTDRPSIPRRGTRETIRTGFRDDRACGSSICVCKHGSSLSAPSAIPASTTYCSSQVPVAAMMRGTSDMEIQILCHRLLRRIPLLLAVPRWFHPCLAAPWHISPCDRLVSPGKRDASRPPAAAAARNCVVRKLPMACGITSKLLAKNYKIIPEREHEPSQEQNIKVCATRRHTVV</sequence>
<evidence type="ECO:0000256" key="1">
    <source>
        <dbReference type="RuleBase" id="RU341113"/>
    </source>
</evidence>
<keyword evidence="1" id="KW-0378">Hydrolase</keyword>
<evidence type="ECO:0000313" key="3">
    <source>
        <dbReference type="Proteomes" id="UP001159363"/>
    </source>
</evidence>
<comment type="catalytic activity">
    <reaction evidence="1">
        <text>an L-aminoacyl-L-amino acid + H2O = 2 an L-alpha-amino acid</text>
        <dbReference type="Rhea" id="RHEA:48940"/>
        <dbReference type="ChEBI" id="CHEBI:15377"/>
        <dbReference type="ChEBI" id="CHEBI:59869"/>
        <dbReference type="ChEBI" id="CHEBI:77460"/>
        <dbReference type="EC" id="3.4.13.19"/>
    </reaction>
</comment>
<keyword evidence="1" id="KW-0325">Glycoprotein</keyword>
<keyword evidence="1" id="KW-0645">Protease</keyword>
<keyword evidence="1" id="KW-0472">Membrane</keyword>
<proteinExistence type="inferred from homology"/>
<accession>A0ABQ9IMR6</accession>
<keyword evidence="1" id="KW-0336">GPI-anchor</keyword>
<dbReference type="InterPro" id="IPR008257">
    <property type="entry name" value="Pept_M19"/>
</dbReference>
<keyword evidence="1" id="KW-0449">Lipoprotein</keyword>
<comment type="subunit">
    <text evidence="1">Homodimer; disulfide-linked.</text>
</comment>